<feature type="region of interest" description="Disordered" evidence="1">
    <location>
        <begin position="72"/>
        <end position="100"/>
    </location>
</feature>
<dbReference type="EMBL" id="CADCVQ010000138">
    <property type="protein sequence ID" value="CAA9519017.1"/>
    <property type="molecule type" value="Genomic_DNA"/>
</dbReference>
<evidence type="ECO:0000256" key="1">
    <source>
        <dbReference type="SAM" id="MobiDB-lite"/>
    </source>
</evidence>
<name>A0A6J4TBF8_9ACTN</name>
<gene>
    <name evidence="2" type="ORF">AVDCRST_MAG67-3247</name>
</gene>
<feature type="non-terminal residue" evidence="2">
    <location>
        <position position="1"/>
    </location>
</feature>
<dbReference type="AlphaFoldDB" id="A0A6J4TBF8"/>
<organism evidence="2">
    <name type="scientific">uncultured Solirubrobacteraceae bacterium</name>
    <dbReference type="NCBI Taxonomy" id="1162706"/>
    <lineage>
        <taxon>Bacteria</taxon>
        <taxon>Bacillati</taxon>
        <taxon>Actinomycetota</taxon>
        <taxon>Thermoleophilia</taxon>
        <taxon>Solirubrobacterales</taxon>
        <taxon>Solirubrobacteraceae</taxon>
        <taxon>environmental samples</taxon>
    </lineage>
</organism>
<accession>A0A6J4TBF8</accession>
<protein>
    <submittedName>
        <fullName evidence="2">Uncharacterized protein</fullName>
    </submittedName>
</protein>
<evidence type="ECO:0000313" key="2">
    <source>
        <dbReference type="EMBL" id="CAA9519017.1"/>
    </source>
</evidence>
<sequence>CTCRGRRLLARSWGLRGESLRHHDLDVLGTRAPTRARTSTRGTASTRLRLASTARSWSAGFRRARWRSLRNGRSYTPTSFRPTGTAPGTISPFSRSSRWR</sequence>
<reference evidence="2" key="1">
    <citation type="submission" date="2020-02" db="EMBL/GenBank/DDBJ databases">
        <authorList>
            <person name="Meier V. D."/>
        </authorList>
    </citation>
    <scope>NUCLEOTIDE SEQUENCE</scope>
    <source>
        <strain evidence="2">AVDCRST_MAG67</strain>
    </source>
</reference>
<feature type="non-terminal residue" evidence="2">
    <location>
        <position position="100"/>
    </location>
</feature>
<proteinExistence type="predicted"/>